<dbReference type="EMBL" id="JAHBMH010000007">
    <property type="protein sequence ID" value="KAK1939613.1"/>
    <property type="molecule type" value="Genomic_DNA"/>
</dbReference>
<keyword evidence="5" id="KW-0863">Zinc-finger</keyword>
<dbReference type="AlphaFoldDB" id="A0AAD9GJS7"/>
<keyword evidence="12" id="KW-1185">Reference proteome</keyword>
<evidence type="ECO:0000256" key="4">
    <source>
        <dbReference type="ARBA" id="ARBA00022728"/>
    </source>
</evidence>
<dbReference type="PANTHER" id="PTHR23205:SF0">
    <property type="entry name" value="SPLICING FACTOR 3A SUBUNIT 2"/>
    <property type="match status" value="1"/>
</dbReference>
<feature type="region of interest" description="Disordered" evidence="9">
    <location>
        <begin position="1"/>
        <end position="20"/>
    </location>
</feature>
<comment type="similarity">
    <text evidence="1">Belongs to the SF3A2 family.</text>
</comment>
<dbReference type="Pfam" id="PF16835">
    <property type="entry name" value="SF3A2"/>
    <property type="match status" value="1"/>
</dbReference>
<organism evidence="11 12">
    <name type="scientific">Babesia divergens</name>
    <dbReference type="NCBI Taxonomy" id="32595"/>
    <lineage>
        <taxon>Eukaryota</taxon>
        <taxon>Sar</taxon>
        <taxon>Alveolata</taxon>
        <taxon>Apicomplexa</taxon>
        <taxon>Aconoidasida</taxon>
        <taxon>Piroplasmida</taxon>
        <taxon>Babesiidae</taxon>
        <taxon>Babesia</taxon>
    </lineage>
</organism>
<keyword evidence="8" id="KW-0539">Nucleus</keyword>
<evidence type="ECO:0000256" key="6">
    <source>
        <dbReference type="ARBA" id="ARBA00022833"/>
    </source>
</evidence>
<evidence type="ECO:0000256" key="7">
    <source>
        <dbReference type="ARBA" id="ARBA00023187"/>
    </source>
</evidence>
<name>A0AAD9GJS7_BABDI</name>
<dbReference type="PANTHER" id="PTHR23205">
    <property type="entry name" value="SPLICING FACTOR 3A SUBUNIT 2"/>
    <property type="match status" value="1"/>
</dbReference>
<sequence>MDYQNRVGHKTGSGGPATAQDLAAHNRDRLRRLALETFDLGKDPYFQKNHLGQLECRLCLTIHASEASYLSHTQGRKHQMNLARRASKEQRNAFSMPIPKPSGMPQTTSTMKIGRPGYRITKMYDPDTKQIALLFEIEFPDIEGKPRHRFMSAFEQRMERPPDPNFQFLLFAAQPYETIAFKVPNLEVDDSPDRFYVKWDETLKLYVLQIQFRQARTAKPLPALPQRPSVYQGVGPKFT</sequence>
<dbReference type="GO" id="GO:0008270">
    <property type="term" value="F:zinc ion binding"/>
    <property type="evidence" value="ECO:0007669"/>
    <property type="project" value="UniProtKB-KW"/>
</dbReference>
<evidence type="ECO:0000313" key="12">
    <source>
        <dbReference type="Proteomes" id="UP001195914"/>
    </source>
</evidence>
<keyword evidence="3" id="KW-0479">Metal-binding</keyword>
<evidence type="ECO:0000256" key="2">
    <source>
        <dbReference type="ARBA" id="ARBA00022664"/>
    </source>
</evidence>
<comment type="caution">
    <text evidence="11">The sequence shown here is derived from an EMBL/GenBank/DDBJ whole genome shotgun (WGS) entry which is preliminary data.</text>
</comment>
<dbReference type="GO" id="GO:0005686">
    <property type="term" value="C:U2 snRNP"/>
    <property type="evidence" value="ECO:0007669"/>
    <property type="project" value="TreeGrafter"/>
</dbReference>
<dbReference type="InterPro" id="IPR031781">
    <property type="entry name" value="SF3A2_dom"/>
</dbReference>
<accession>A0AAD9GJS7</accession>
<dbReference type="InterPro" id="IPR003604">
    <property type="entry name" value="Matrin/U1-like-C_Znf_C2H2"/>
</dbReference>
<keyword evidence="6" id="KW-0862">Zinc</keyword>
<reference evidence="11" key="1">
    <citation type="journal article" date="2014" name="Nucleic Acids Res.">
        <title>The evolutionary dynamics of variant antigen genes in Babesia reveal a history of genomic innovation underlying host-parasite interaction.</title>
        <authorList>
            <person name="Jackson A.P."/>
            <person name="Otto T.D."/>
            <person name="Darby A."/>
            <person name="Ramaprasad A."/>
            <person name="Xia D."/>
            <person name="Echaide I.E."/>
            <person name="Farber M."/>
            <person name="Gahlot S."/>
            <person name="Gamble J."/>
            <person name="Gupta D."/>
            <person name="Gupta Y."/>
            <person name="Jackson L."/>
            <person name="Malandrin L."/>
            <person name="Malas T.B."/>
            <person name="Moussa E."/>
            <person name="Nair M."/>
            <person name="Reid A.J."/>
            <person name="Sanders M."/>
            <person name="Sharma J."/>
            <person name="Tracey A."/>
            <person name="Quail M.A."/>
            <person name="Weir W."/>
            <person name="Wastling J.M."/>
            <person name="Hall N."/>
            <person name="Willadsen P."/>
            <person name="Lingelbach K."/>
            <person name="Shiels B."/>
            <person name="Tait A."/>
            <person name="Berriman M."/>
            <person name="Allred D.R."/>
            <person name="Pain A."/>
        </authorList>
    </citation>
    <scope>NUCLEOTIDE SEQUENCE</scope>
    <source>
        <strain evidence="11">1802A</strain>
    </source>
</reference>
<keyword evidence="4" id="KW-0747">Spliceosome</keyword>
<dbReference type="InterPro" id="IPR052092">
    <property type="entry name" value="SF3A2"/>
</dbReference>
<dbReference type="Pfam" id="PF12874">
    <property type="entry name" value="zf-met"/>
    <property type="match status" value="1"/>
</dbReference>
<dbReference type="SUPFAM" id="SSF57667">
    <property type="entry name" value="beta-beta-alpha zinc fingers"/>
    <property type="match status" value="1"/>
</dbReference>
<dbReference type="GO" id="GO:0003676">
    <property type="term" value="F:nucleic acid binding"/>
    <property type="evidence" value="ECO:0007669"/>
    <property type="project" value="InterPro"/>
</dbReference>
<evidence type="ECO:0000259" key="10">
    <source>
        <dbReference type="SMART" id="SM00451"/>
    </source>
</evidence>
<evidence type="ECO:0000256" key="5">
    <source>
        <dbReference type="ARBA" id="ARBA00022771"/>
    </source>
</evidence>
<evidence type="ECO:0000256" key="1">
    <source>
        <dbReference type="ARBA" id="ARBA00008995"/>
    </source>
</evidence>
<reference evidence="11" key="2">
    <citation type="submission" date="2021-05" db="EMBL/GenBank/DDBJ databases">
        <authorList>
            <person name="Pain A."/>
        </authorList>
    </citation>
    <scope>NUCLEOTIDE SEQUENCE</scope>
    <source>
        <strain evidence="11">1802A</strain>
    </source>
</reference>
<dbReference type="InterPro" id="IPR013087">
    <property type="entry name" value="Znf_C2H2_type"/>
</dbReference>
<dbReference type="GO" id="GO:0000245">
    <property type="term" value="P:spliceosomal complex assembly"/>
    <property type="evidence" value="ECO:0007669"/>
    <property type="project" value="TreeGrafter"/>
</dbReference>
<dbReference type="InterPro" id="IPR036236">
    <property type="entry name" value="Znf_C2H2_sf"/>
</dbReference>
<keyword evidence="2" id="KW-0507">mRNA processing</keyword>
<dbReference type="Proteomes" id="UP001195914">
    <property type="component" value="Unassembled WGS sequence"/>
</dbReference>
<evidence type="ECO:0000313" key="11">
    <source>
        <dbReference type="EMBL" id="KAK1939613.1"/>
    </source>
</evidence>
<dbReference type="SMART" id="SM01050">
    <property type="entry name" value="CactinC_cactus"/>
    <property type="match status" value="1"/>
</dbReference>
<dbReference type="SMART" id="SM00451">
    <property type="entry name" value="ZnF_U1"/>
    <property type="match status" value="1"/>
</dbReference>
<dbReference type="GO" id="GO:0071004">
    <property type="term" value="C:U2-type prespliceosome"/>
    <property type="evidence" value="ECO:0007669"/>
    <property type="project" value="TreeGrafter"/>
</dbReference>
<protein>
    <submittedName>
        <fullName evidence="11">Splicing factor 3a, subunit 2</fullName>
    </submittedName>
</protein>
<dbReference type="Gene3D" id="2.60.40.2690">
    <property type="match status" value="1"/>
</dbReference>
<evidence type="ECO:0000256" key="3">
    <source>
        <dbReference type="ARBA" id="ARBA00022723"/>
    </source>
</evidence>
<evidence type="ECO:0000256" key="8">
    <source>
        <dbReference type="ARBA" id="ARBA00023242"/>
    </source>
</evidence>
<evidence type="ECO:0000256" key="9">
    <source>
        <dbReference type="SAM" id="MobiDB-lite"/>
    </source>
</evidence>
<dbReference type="GO" id="GO:0071013">
    <property type="term" value="C:catalytic step 2 spliceosome"/>
    <property type="evidence" value="ECO:0007669"/>
    <property type="project" value="TreeGrafter"/>
</dbReference>
<gene>
    <name evidence="11" type="ORF">X943_001518</name>
</gene>
<feature type="domain" description="U1-type" evidence="10">
    <location>
        <begin position="51"/>
        <end position="85"/>
    </location>
</feature>
<keyword evidence="7" id="KW-0508">mRNA splicing</keyword>
<proteinExistence type="inferred from homology"/>